<evidence type="ECO:0000256" key="4">
    <source>
        <dbReference type="ARBA" id="ARBA00023136"/>
    </source>
</evidence>
<evidence type="ECO:0000313" key="9">
    <source>
        <dbReference type="Proteomes" id="UP000249061"/>
    </source>
</evidence>
<evidence type="ECO:0000256" key="6">
    <source>
        <dbReference type="SAM" id="Phobius"/>
    </source>
</evidence>
<dbReference type="EMBL" id="QFQP01000001">
    <property type="protein sequence ID" value="PZR18672.1"/>
    <property type="molecule type" value="Genomic_DNA"/>
</dbReference>
<protein>
    <recommendedName>
        <fullName evidence="7">STAS domain-containing protein</fullName>
    </recommendedName>
</protein>
<dbReference type="SUPFAM" id="SSF52091">
    <property type="entry name" value="SpoIIaa-like"/>
    <property type="match status" value="1"/>
</dbReference>
<organism evidence="8 9">
    <name type="scientific">Archangium gephyra</name>
    <dbReference type="NCBI Taxonomy" id="48"/>
    <lineage>
        <taxon>Bacteria</taxon>
        <taxon>Pseudomonadati</taxon>
        <taxon>Myxococcota</taxon>
        <taxon>Myxococcia</taxon>
        <taxon>Myxococcales</taxon>
        <taxon>Cystobacterineae</taxon>
        <taxon>Archangiaceae</taxon>
        <taxon>Archangium</taxon>
    </lineage>
</organism>
<feature type="transmembrane region" description="Helical" evidence="6">
    <location>
        <begin position="298"/>
        <end position="321"/>
    </location>
</feature>
<evidence type="ECO:0000259" key="7">
    <source>
        <dbReference type="PROSITE" id="PS50801"/>
    </source>
</evidence>
<dbReference type="GO" id="GO:0016020">
    <property type="term" value="C:membrane"/>
    <property type="evidence" value="ECO:0007669"/>
    <property type="project" value="UniProtKB-SubCell"/>
</dbReference>
<feature type="transmembrane region" description="Helical" evidence="6">
    <location>
        <begin position="184"/>
        <end position="207"/>
    </location>
</feature>
<feature type="domain" description="STAS" evidence="7">
    <location>
        <begin position="443"/>
        <end position="544"/>
    </location>
</feature>
<dbReference type="InterPro" id="IPR001902">
    <property type="entry name" value="SLC26A/SulP_fam"/>
</dbReference>
<keyword evidence="4 6" id="KW-0472">Membrane</keyword>
<dbReference type="Gene3D" id="3.30.750.24">
    <property type="entry name" value="STAS domain"/>
    <property type="match status" value="1"/>
</dbReference>
<dbReference type="PROSITE" id="PS50801">
    <property type="entry name" value="STAS"/>
    <property type="match status" value="1"/>
</dbReference>
<proteinExistence type="predicted"/>
<sequence length="567" mass="58840">MVRALNWGCGMAAEAATTRGSLKEAVVDTVSSWREMFTKGVMNNVLAGVTVAFVALPLNVALAMACGLPPAAGLMTGILAGVLCGFVGGAKLQISGPEVALAPLTFEIVSRFGVKGLFVATFLAGCFQFVFGALKLGRLVQALPRPVVGGFLAAVGVLVLDAQLPRLLGLSRDVRLLSDIAPHAALQSFQGTSLVLGVVVMVCFIFLPRLSPRVPGALIGLVLVSGAIFVTGAQMPTVGSVELTDFRIALPAFHDVDLKALVPEALALALLASIDSLMSAVSLDGVTKGPRHRSEQELMAQGLANVVSSLVGGMPVAGAVVRSMAAVQAGATTRLTSITHAAALLALLLVAGPLVATLPLTGLAGILVVVGYRLINWRELLFVWRLSRFEALAFVVTAVSILVGDFVEGVATGLVVALVHFVLQHRQLGLRSKQGAPIGSSLESTVIVEVQGAIFFASADQLDALTEHDPRHALVLDLRRVPLMDLTGAGALRSLIETLNAKKARVLLVGSNAEVSSLLKELGVIEMLCGKQIFDTIDAALQAAHDDASRAPPRSSPSGLTSVRGAA</sequence>
<feature type="transmembrane region" description="Helical" evidence="6">
    <location>
        <begin position="45"/>
        <end position="65"/>
    </location>
</feature>
<evidence type="ECO:0000256" key="5">
    <source>
        <dbReference type="SAM" id="MobiDB-lite"/>
    </source>
</evidence>
<feature type="transmembrane region" description="Helical" evidence="6">
    <location>
        <begin position="391"/>
        <end position="423"/>
    </location>
</feature>
<evidence type="ECO:0000256" key="2">
    <source>
        <dbReference type="ARBA" id="ARBA00022692"/>
    </source>
</evidence>
<name>A0A2W5TW53_9BACT</name>
<comment type="caution">
    <text evidence="8">The sequence shown here is derived from an EMBL/GenBank/DDBJ whole genome shotgun (WGS) entry which is preliminary data.</text>
</comment>
<dbReference type="Pfam" id="PF00916">
    <property type="entry name" value="Sulfate_transp"/>
    <property type="match status" value="1"/>
</dbReference>
<feature type="transmembrane region" description="Helical" evidence="6">
    <location>
        <begin position="341"/>
        <end position="370"/>
    </location>
</feature>
<reference evidence="8 9" key="1">
    <citation type="submission" date="2017-08" db="EMBL/GenBank/DDBJ databases">
        <title>Infants hospitalized years apart are colonized by the same room-sourced microbial strains.</title>
        <authorList>
            <person name="Brooks B."/>
            <person name="Olm M.R."/>
            <person name="Firek B.A."/>
            <person name="Baker R."/>
            <person name="Thomas B.C."/>
            <person name="Morowitz M.J."/>
            <person name="Banfield J.F."/>
        </authorList>
    </citation>
    <scope>NUCLEOTIDE SEQUENCE [LARGE SCALE GENOMIC DNA]</scope>
    <source>
        <strain evidence="8">S2_003_000_R2_14</strain>
    </source>
</reference>
<dbReference type="PANTHER" id="PTHR11814">
    <property type="entry name" value="SULFATE TRANSPORTER"/>
    <property type="match status" value="1"/>
</dbReference>
<dbReference type="InterPro" id="IPR002645">
    <property type="entry name" value="STAS_dom"/>
</dbReference>
<feature type="transmembrane region" description="Helical" evidence="6">
    <location>
        <begin position="265"/>
        <end position="286"/>
    </location>
</feature>
<keyword evidence="2 6" id="KW-0812">Transmembrane</keyword>
<gene>
    <name evidence="8" type="ORF">DI536_01975</name>
</gene>
<feature type="transmembrane region" description="Helical" evidence="6">
    <location>
        <begin position="214"/>
        <end position="233"/>
    </location>
</feature>
<feature type="region of interest" description="Disordered" evidence="5">
    <location>
        <begin position="545"/>
        <end position="567"/>
    </location>
</feature>
<dbReference type="GO" id="GO:0055085">
    <property type="term" value="P:transmembrane transport"/>
    <property type="evidence" value="ECO:0007669"/>
    <property type="project" value="InterPro"/>
</dbReference>
<dbReference type="Proteomes" id="UP000249061">
    <property type="component" value="Unassembled WGS sequence"/>
</dbReference>
<evidence type="ECO:0000313" key="8">
    <source>
        <dbReference type="EMBL" id="PZR18672.1"/>
    </source>
</evidence>
<evidence type="ECO:0000256" key="3">
    <source>
        <dbReference type="ARBA" id="ARBA00022989"/>
    </source>
</evidence>
<feature type="transmembrane region" description="Helical" evidence="6">
    <location>
        <begin position="72"/>
        <end position="92"/>
    </location>
</feature>
<keyword evidence="3 6" id="KW-1133">Transmembrane helix</keyword>
<comment type="subcellular location">
    <subcellularLocation>
        <location evidence="1">Membrane</location>
        <topology evidence="1">Multi-pass membrane protein</topology>
    </subcellularLocation>
</comment>
<dbReference type="AlphaFoldDB" id="A0A2W5TW53"/>
<evidence type="ECO:0000256" key="1">
    <source>
        <dbReference type="ARBA" id="ARBA00004141"/>
    </source>
</evidence>
<dbReference type="Pfam" id="PF01740">
    <property type="entry name" value="STAS"/>
    <property type="match status" value="1"/>
</dbReference>
<dbReference type="InterPro" id="IPR036513">
    <property type="entry name" value="STAS_dom_sf"/>
</dbReference>
<dbReference type="CDD" id="cd07042">
    <property type="entry name" value="STAS_SulP_like_sulfate_transporter"/>
    <property type="match status" value="1"/>
</dbReference>
<feature type="transmembrane region" description="Helical" evidence="6">
    <location>
        <begin position="146"/>
        <end position="164"/>
    </location>
</feature>
<feature type="transmembrane region" description="Helical" evidence="6">
    <location>
        <begin position="112"/>
        <end position="134"/>
    </location>
</feature>
<accession>A0A2W5TW53</accession>
<dbReference type="InterPro" id="IPR011547">
    <property type="entry name" value="SLC26A/SulP_dom"/>
</dbReference>